<reference evidence="6 7" key="1">
    <citation type="journal article" date="2014" name="Gut Pathog.">
        <title>Gene clusters of Hafnia alvei strain FB1 important in survival and pathogenesis: a draft genome perspective.</title>
        <authorList>
            <person name="Tan J.Y."/>
            <person name="Yin W.F."/>
            <person name="Chan K.G."/>
        </authorList>
    </citation>
    <scope>NUCLEOTIDE SEQUENCE [LARGE SCALE GENOMIC DNA]</scope>
    <source>
        <strain evidence="6 7">FB1</strain>
    </source>
</reference>
<dbReference type="Pfam" id="PF02782">
    <property type="entry name" value="FGGY_C"/>
    <property type="match status" value="1"/>
</dbReference>
<dbReference type="RefSeq" id="WP_025800882.1">
    <property type="nucleotide sequence ID" value="NZ_CP009706.1"/>
</dbReference>
<dbReference type="PIRSF" id="PIRSF000538">
    <property type="entry name" value="GlpK"/>
    <property type="match status" value="1"/>
</dbReference>
<feature type="domain" description="Carbohydrate kinase FGGY N-terminal" evidence="4">
    <location>
        <begin position="119"/>
        <end position="221"/>
    </location>
</feature>
<sequence length="483" mass="53593">MKSQYLMGVDVGTQSAKVVIFDVDGQVICEGKQALRKMDIPAPLLAEHPDDDLWDALQIAFRTAMQKFHQQGRHANDILAMGVCIIRCCRVLLKANGELAYPVINWMDKRLNKPYEYIDAYQGVRYVTTTSGYITHRLTGEFKDTCANYIGWWPMDNDTLDWSTDPTAWQSCNLSREQVFDVVHPGEILGHITDSVAKKLGIPAGIPVIATAHDKAVEALGAGSLDEGVALISLGTYIGAMVHGHENVKDAKNFWPFQASIPNHYLYECMGVRRGMWTISWFRDQFGAAALADATDQGESIEELLNREAEKIPAGCEGLLTIHDWAPPSEAEFRKGAMIGFDGRHTRGHMYRSVLEGIAFTMKNHMDKMAAELKTPFKSLIISGGGANSDVFMQIFADIFGIPTRRNVMKGSAAIGCAINAGMAVGAFDSYEQATQKMVRMGETFMPNAENHSLYNALNQQVYRQVNQYLDPLFQHLSPLVDA</sequence>
<protein>
    <submittedName>
        <fullName evidence="6">Sugar kinase</fullName>
    </submittedName>
</protein>
<dbReference type="InterPro" id="IPR018485">
    <property type="entry name" value="FGGY_C"/>
</dbReference>
<gene>
    <name evidence="6" type="ORF">AT03_07845</name>
</gene>
<name>A0A097R0P5_HAFAL</name>
<feature type="domain" description="Carbohydrate kinase FGGY C-terminal" evidence="5">
    <location>
        <begin position="231"/>
        <end position="424"/>
    </location>
</feature>
<dbReference type="SUPFAM" id="SSF53067">
    <property type="entry name" value="Actin-like ATPase domain"/>
    <property type="match status" value="2"/>
</dbReference>
<evidence type="ECO:0000313" key="6">
    <source>
        <dbReference type="EMBL" id="AIU72308.1"/>
    </source>
</evidence>
<dbReference type="PANTHER" id="PTHR43095:SF5">
    <property type="entry name" value="XYLULOSE KINASE"/>
    <property type="match status" value="1"/>
</dbReference>
<evidence type="ECO:0000256" key="2">
    <source>
        <dbReference type="ARBA" id="ARBA00022679"/>
    </source>
</evidence>
<dbReference type="CDD" id="cd07779">
    <property type="entry name" value="ASKHA_NBD_FGGY_YgcE-like"/>
    <property type="match status" value="1"/>
</dbReference>
<dbReference type="InterPro" id="IPR043129">
    <property type="entry name" value="ATPase_NBD"/>
</dbReference>
<dbReference type="EMBL" id="CP009706">
    <property type="protein sequence ID" value="AIU72308.1"/>
    <property type="molecule type" value="Genomic_DNA"/>
</dbReference>
<keyword evidence="7" id="KW-1185">Reference proteome</keyword>
<dbReference type="Pfam" id="PF00370">
    <property type="entry name" value="FGGY_N"/>
    <property type="match status" value="2"/>
</dbReference>
<keyword evidence="3 6" id="KW-0418">Kinase</keyword>
<keyword evidence="2" id="KW-0808">Transferase</keyword>
<dbReference type="OrthoDB" id="9805576at2"/>
<dbReference type="HOGENOM" id="CLU_009281_3_4_6"/>
<evidence type="ECO:0000259" key="5">
    <source>
        <dbReference type="Pfam" id="PF02782"/>
    </source>
</evidence>
<evidence type="ECO:0000256" key="3">
    <source>
        <dbReference type="ARBA" id="ARBA00022777"/>
    </source>
</evidence>
<dbReference type="PATRIC" id="fig|1453496.5.peg.1563"/>
<dbReference type="Gene3D" id="3.30.420.40">
    <property type="match status" value="3"/>
</dbReference>
<evidence type="ECO:0000313" key="7">
    <source>
        <dbReference type="Proteomes" id="UP000029986"/>
    </source>
</evidence>
<dbReference type="InterPro" id="IPR050406">
    <property type="entry name" value="FGGY_Carb_Kinase"/>
</dbReference>
<dbReference type="PANTHER" id="PTHR43095">
    <property type="entry name" value="SUGAR KINASE"/>
    <property type="match status" value="1"/>
</dbReference>
<feature type="domain" description="Carbohydrate kinase FGGY N-terminal" evidence="4">
    <location>
        <begin position="5"/>
        <end position="118"/>
    </location>
</feature>
<comment type="similarity">
    <text evidence="1">Belongs to the FGGY kinase family.</text>
</comment>
<dbReference type="InterPro" id="IPR000577">
    <property type="entry name" value="Carb_kinase_FGGY"/>
</dbReference>
<evidence type="ECO:0000259" key="4">
    <source>
        <dbReference type="Pfam" id="PF00370"/>
    </source>
</evidence>
<dbReference type="KEGG" id="hav:AT03_07845"/>
<dbReference type="eggNOG" id="COG1070">
    <property type="taxonomic scope" value="Bacteria"/>
</dbReference>
<evidence type="ECO:0000256" key="1">
    <source>
        <dbReference type="ARBA" id="ARBA00009156"/>
    </source>
</evidence>
<dbReference type="Proteomes" id="UP000029986">
    <property type="component" value="Chromosome"/>
</dbReference>
<dbReference type="InterPro" id="IPR018484">
    <property type="entry name" value="FGGY_N"/>
</dbReference>
<dbReference type="GO" id="GO:0016301">
    <property type="term" value="F:kinase activity"/>
    <property type="evidence" value="ECO:0007669"/>
    <property type="project" value="UniProtKB-KW"/>
</dbReference>
<dbReference type="AlphaFoldDB" id="A0A097R0P5"/>
<accession>A0A097R0P5</accession>
<dbReference type="GO" id="GO:0005975">
    <property type="term" value="P:carbohydrate metabolic process"/>
    <property type="evidence" value="ECO:0007669"/>
    <property type="project" value="InterPro"/>
</dbReference>
<proteinExistence type="inferred from homology"/>
<organism evidence="6 7">
    <name type="scientific">Hafnia alvei FB1</name>
    <dbReference type="NCBI Taxonomy" id="1453496"/>
    <lineage>
        <taxon>Bacteria</taxon>
        <taxon>Pseudomonadati</taxon>
        <taxon>Pseudomonadota</taxon>
        <taxon>Gammaproteobacteria</taxon>
        <taxon>Enterobacterales</taxon>
        <taxon>Hafniaceae</taxon>
        <taxon>Hafnia</taxon>
    </lineage>
</organism>